<dbReference type="PROSITE" id="PS52029">
    <property type="entry name" value="LD_TPASE"/>
    <property type="match status" value="1"/>
</dbReference>
<evidence type="ECO:0000256" key="3">
    <source>
        <dbReference type="ARBA" id="ARBA00022679"/>
    </source>
</evidence>
<comment type="pathway">
    <text evidence="1 7">Cell wall biogenesis; peptidoglycan biosynthesis.</text>
</comment>
<evidence type="ECO:0000256" key="8">
    <source>
        <dbReference type="SAM" id="SignalP"/>
    </source>
</evidence>
<comment type="similarity">
    <text evidence="2">Belongs to the YkuD family.</text>
</comment>
<dbReference type="Proteomes" id="UP001065265">
    <property type="component" value="Chromosome"/>
</dbReference>
<feature type="active site" description="Nucleophile" evidence="7">
    <location>
        <position position="367"/>
    </location>
</feature>
<dbReference type="InterPro" id="IPR038063">
    <property type="entry name" value="Transpep_catalytic_dom"/>
</dbReference>
<evidence type="ECO:0000256" key="5">
    <source>
        <dbReference type="ARBA" id="ARBA00022984"/>
    </source>
</evidence>
<gene>
    <name evidence="10" type="ORF">L1F33_14205</name>
</gene>
<reference evidence="10" key="1">
    <citation type="submission" date="2022-02" db="EMBL/GenBank/DDBJ databases">
        <title>Qipengyuania spongiae sp. nov., isolated from marine sponge.</title>
        <authorList>
            <person name="Li Z."/>
            <person name="Zhang M."/>
        </authorList>
    </citation>
    <scope>NUCLEOTIDE SEQUENCE</scope>
    <source>
        <strain evidence="10">PHS-Z21</strain>
    </source>
</reference>
<keyword evidence="5 7" id="KW-0573">Peptidoglycan synthesis</keyword>
<feature type="signal peptide" evidence="8">
    <location>
        <begin position="1"/>
        <end position="23"/>
    </location>
</feature>
<evidence type="ECO:0000313" key="11">
    <source>
        <dbReference type="Proteomes" id="UP001065265"/>
    </source>
</evidence>
<keyword evidence="6 7" id="KW-0961">Cell wall biogenesis/degradation</keyword>
<sequence length="479" mass="52647">MKTLLTTTAALGAVLMASTGVSAQPKNLLPAEPPKVREQMPDYTQQRPAQPQTTPRTTVEESFDGIVFEPSEEVQDVPSLVGEWSIADAEKLLAFIPTMAEEGLVPADYHAADLRSAIDVGEGDALNRVASEIFVWLVEDLRDGRTPMEARRQWFVVDPDPDVLPSGRMLERALDSGDIAGTLASLNPTHPDYAKLRDALAATPKSDTKRRKLIRANMDRWRWLGQDLGKRYLLTNVPEYKVRLTVNNRIIKSYRTIVGKPGRTATPQLAEMVEGVIFNPTWTVPQSIVKGEGLGAKVLGNPGWARAAGYAATKGENGWVTVVQQPGPTNSLGLMKLDMPNEHAIFLHDTPARGLFNQDSRALSHGCIRVQGARELAMTMAMLGNAESKADIPLIQEEVSAITGSGEYTRYPLKNQWPVYITYFTMASDTDGKLSTFGDIYDRDAPVLAALDAPRVRERARETSEEVIEVVDDPRATTI</sequence>
<keyword evidence="8" id="KW-0732">Signal</keyword>
<dbReference type="PANTHER" id="PTHR41533:SF2">
    <property type="entry name" value="BLR7131 PROTEIN"/>
    <property type="match status" value="1"/>
</dbReference>
<evidence type="ECO:0000256" key="4">
    <source>
        <dbReference type="ARBA" id="ARBA00022960"/>
    </source>
</evidence>
<evidence type="ECO:0000259" key="9">
    <source>
        <dbReference type="PROSITE" id="PS52029"/>
    </source>
</evidence>
<keyword evidence="11" id="KW-1185">Reference proteome</keyword>
<dbReference type="RefSeq" id="WP_265558636.1">
    <property type="nucleotide sequence ID" value="NZ_CP092471.1"/>
</dbReference>
<evidence type="ECO:0000256" key="6">
    <source>
        <dbReference type="ARBA" id="ARBA00023316"/>
    </source>
</evidence>
<dbReference type="Gene3D" id="2.40.440.10">
    <property type="entry name" value="L,D-transpeptidase catalytic domain-like"/>
    <property type="match status" value="1"/>
</dbReference>
<dbReference type="Pfam" id="PF03734">
    <property type="entry name" value="YkuD"/>
    <property type="match status" value="1"/>
</dbReference>
<keyword evidence="3" id="KW-0808">Transferase</keyword>
<feature type="chain" id="PRO_5045779209" evidence="8">
    <location>
        <begin position="24"/>
        <end position="479"/>
    </location>
</feature>
<dbReference type="CDD" id="cd16913">
    <property type="entry name" value="YkuD_like"/>
    <property type="match status" value="1"/>
</dbReference>
<keyword evidence="4 7" id="KW-0133">Cell shape</keyword>
<protein>
    <submittedName>
        <fullName evidence="10">L,D-transpeptidase family protein</fullName>
    </submittedName>
</protein>
<dbReference type="SUPFAM" id="SSF141523">
    <property type="entry name" value="L,D-transpeptidase catalytic domain-like"/>
    <property type="match status" value="1"/>
</dbReference>
<evidence type="ECO:0000256" key="2">
    <source>
        <dbReference type="ARBA" id="ARBA00005992"/>
    </source>
</evidence>
<dbReference type="InterPro" id="IPR045380">
    <property type="entry name" value="LD_TPept_scaffold_dom"/>
</dbReference>
<evidence type="ECO:0000313" key="10">
    <source>
        <dbReference type="EMBL" id="UVI39359.1"/>
    </source>
</evidence>
<evidence type="ECO:0000256" key="7">
    <source>
        <dbReference type="PROSITE-ProRule" id="PRU01373"/>
    </source>
</evidence>
<dbReference type="InterPro" id="IPR052905">
    <property type="entry name" value="LD-transpeptidase_YkuD-like"/>
</dbReference>
<dbReference type="EMBL" id="CP092471">
    <property type="protein sequence ID" value="UVI39359.1"/>
    <property type="molecule type" value="Genomic_DNA"/>
</dbReference>
<dbReference type="Pfam" id="PF20142">
    <property type="entry name" value="Scaffold"/>
    <property type="match status" value="1"/>
</dbReference>
<feature type="domain" description="L,D-TPase catalytic" evidence="9">
    <location>
        <begin position="231"/>
        <end position="395"/>
    </location>
</feature>
<feature type="active site" description="Proton donor/acceptor" evidence="7">
    <location>
        <position position="348"/>
    </location>
</feature>
<dbReference type="InterPro" id="IPR005490">
    <property type="entry name" value="LD_TPept_cat_dom"/>
</dbReference>
<name>A0ABY5SYN6_9SPHN</name>
<organism evidence="10 11">
    <name type="scientific">Qipengyuania spongiae</name>
    <dbReference type="NCBI Taxonomy" id="2909673"/>
    <lineage>
        <taxon>Bacteria</taxon>
        <taxon>Pseudomonadati</taxon>
        <taxon>Pseudomonadota</taxon>
        <taxon>Alphaproteobacteria</taxon>
        <taxon>Sphingomonadales</taxon>
        <taxon>Erythrobacteraceae</taxon>
        <taxon>Qipengyuania</taxon>
    </lineage>
</organism>
<proteinExistence type="inferred from homology"/>
<accession>A0ABY5SYN6</accession>
<evidence type="ECO:0000256" key="1">
    <source>
        <dbReference type="ARBA" id="ARBA00004752"/>
    </source>
</evidence>
<dbReference type="PANTHER" id="PTHR41533">
    <property type="entry name" value="L,D-TRANSPEPTIDASE HI_1667-RELATED"/>
    <property type="match status" value="1"/>
</dbReference>